<protein>
    <submittedName>
        <fullName evidence="1">Uncharacterized protein</fullName>
    </submittedName>
</protein>
<gene>
    <name evidence="1" type="ORF">M421DRAFT_96054</name>
</gene>
<dbReference type="AlphaFoldDB" id="A0A6A5R859"/>
<name>A0A6A5R859_9PLEO</name>
<proteinExistence type="predicted"/>
<dbReference type="GeneID" id="54356029"/>
<evidence type="ECO:0000313" key="1">
    <source>
        <dbReference type="EMBL" id="KAF1923499.1"/>
    </source>
</evidence>
<dbReference type="RefSeq" id="XP_033443752.1">
    <property type="nucleotide sequence ID" value="XM_033598362.1"/>
</dbReference>
<evidence type="ECO:0000313" key="2">
    <source>
        <dbReference type="Proteomes" id="UP000800082"/>
    </source>
</evidence>
<accession>A0A6A5R859</accession>
<dbReference type="Proteomes" id="UP000800082">
    <property type="component" value="Unassembled WGS sequence"/>
</dbReference>
<dbReference type="EMBL" id="ML979004">
    <property type="protein sequence ID" value="KAF1923499.1"/>
    <property type="molecule type" value="Genomic_DNA"/>
</dbReference>
<sequence length="251" mass="25904">MAGPCKASTGLRSLGGASSSLSAPGQLCCRASPLEVAVGSSVPTTCRHAAMLLTSERACQPACATVDYLVPMQSLVHSALCGSTPAKCRRAVGLGTPQPPTRVTTPCPASKQDTALSALYAGARGSVSLAPAAVISPAHRRPDRPATCSTHDNPSTALSPCHDSLLAAVSILRRLLSATLTDLFPRATFEKQTTPIYAVCAFAVDAENRYGCNPALACTRWQMAFAVEAASALPAAVEEMHPSEILTGTID</sequence>
<keyword evidence="2" id="KW-1185">Reference proteome</keyword>
<organism evidence="1 2">
    <name type="scientific">Didymella exigua CBS 183.55</name>
    <dbReference type="NCBI Taxonomy" id="1150837"/>
    <lineage>
        <taxon>Eukaryota</taxon>
        <taxon>Fungi</taxon>
        <taxon>Dikarya</taxon>
        <taxon>Ascomycota</taxon>
        <taxon>Pezizomycotina</taxon>
        <taxon>Dothideomycetes</taxon>
        <taxon>Pleosporomycetidae</taxon>
        <taxon>Pleosporales</taxon>
        <taxon>Pleosporineae</taxon>
        <taxon>Didymellaceae</taxon>
        <taxon>Didymella</taxon>
    </lineage>
</organism>
<reference evidence="1" key="1">
    <citation type="journal article" date="2020" name="Stud. Mycol.">
        <title>101 Dothideomycetes genomes: a test case for predicting lifestyles and emergence of pathogens.</title>
        <authorList>
            <person name="Haridas S."/>
            <person name="Albert R."/>
            <person name="Binder M."/>
            <person name="Bloem J."/>
            <person name="Labutti K."/>
            <person name="Salamov A."/>
            <person name="Andreopoulos B."/>
            <person name="Baker S."/>
            <person name="Barry K."/>
            <person name="Bills G."/>
            <person name="Bluhm B."/>
            <person name="Cannon C."/>
            <person name="Castanera R."/>
            <person name="Culley D."/>
            <person name="Daum C."/>
            <person name="Ezra D."/>
            <person name="Gonzalez J."/>
            <person name="Henrissat B."/>
            <person name="Kuo A."/>
            <person name="Liang C."/>
            <person name="Lipzen A."/>
            <person name="Lutzoni F."/>
            <person name="Magnuson J."/>
            <person name="Mondo S."/>
            <person name="Nolan M."/>
            <person name="Ohm R."/>
            <person name="Pangilinan J."/>
            <person name="Park H.-J."/>
            <person name="Ramirez L."/>
            <person name="Alfaro M."/>
            <person name="Sun H."/>
            <person name="Tritt A."/>
            <person name="Yoshinaga Y."/>
            <person name="Zwiers L.-H."/>
            <person name="Turgeon B."/>
            <person name="Goodwin S."/>
            <person name="Spatafora J."/>
            <person name="Crous P."/>
            <person name="Grigoriev I."/>
        </authorList>
    </citation>
    <scope>NUCLEOTIDE SEQUENCE</scope>
    <source>
        <strain evidence="1">CBS 183.55</strain>
    </source>
</reference>